<dbReference type="Pfam" id="PF06283">
    <property type="entry name" value="ThuA"/>
    <property type="match status" value="1"/>
</dbReference>
<reference evidence="2 3" key="1">
    <citation type="submission" date="2018-06" db="EMBL/GenBank/DDBJ databases">
        <title>Draft Genome Sequence of a Novel Marine Bacterium Related to the Verrucomicrobia.</title>
        <authorList>
            <person name="Vosseberg J."/>
            <person name="Martijn J."/>
            <person name="Ettema T.J.G."/>
        </authorList>
    </citation>
    <scope>NUCLEOTIDE SEQUENCE [LARGE SCALE GENOMIC DNA]</scope>
    <source>
        <strain evidence="2">TARA_B100001123</strain>
    </source>
</reference>
<dbReference type="KEGG" id="mtar:DF168_00670"/>
<dbReference type="EMBL" id="CP029803">
    <property type="protein sequence ID" value="AWT59480.1"/>
    <property type="molecule type" value="Genomic_DNA"/>
</dbReference>
<dbReference type="InterPro" id="IPR029010">
    <property type="entry name" value="ThuA-like"/>
</dbReference>
<sequence length="212" mass="23716">MQVIVLSGQNHRFNESAHVIQDFLNQNAEIKAELIEDKNILLNLNRYDVCVFGTGFTNVVRHEDGNIEHRNDLTHEQERGLFDYVAGGGGLVGVHGAAWQVPSRAVTLLGGHANWHPPGLTFEVKIEDHEHEITSGIQNFEVDDEIYMSAWDPSIHILASAIWEDNPSQPMAWTQKYGEGRVFYTTLGHGPATFKRAMMQQLVTNSVVWAAG</sequence>
<evidence type="ECO:0000259" key="1">
    <source>
        <dbReference type="Pfam" id="PF06283"/>
    </source>
</evidence>
<proteinExistence type="predicted"/>
<dbReference type="PANTHER" id="PTHR40469:SF2">
    <property type="entry name" value="GALACTOSE-BINDING DOMAIN-LIKE SUPERFAMILY PROTEIN"/>
    <property type="match status" value="1"/>
</dbReference>
<feature type="domain" description="ThuA-like" evidence="1">
    <location>
        <begin position="3"/>
        <end position="210"/>
    </location>
</feature>
<dbReference type="Proteomes" id="UP000247465">
    <property type="component" value="Chromosome"/>
</dbReference>
<accession>A0A2Z4AL10</accession>
<dbReference type="PANTHER" id="PTHR40469">
    <property type="entry name" value="SECRETED GLYCOSYL HYDROLASE"/>
    <property type="match status" value="1"/>
</dbReference>
<evidence type="ECO:0000313" key="3">
    <source>
        <dbReference type="Proteomes" id="UP000247465"/>
    </source>
</evidence>
<dbReference type="AlphaFoldDB" id="A0A2Z4AL10"/>
<organism evidence="2 3">
    <name type="scientific">Candidatus Moanibacter tarae</name>
    <dbReference type="NCBI Taxonomy" id="2200854"/>
    <lineage>
        <taxon>Bacteria</taxon>
        <taxon>Pseudomonadati</taxon>
        <taxon>Verrucomicrobiota</taxon>
        <taxon>Opitutia</taxon>
        <taxon>Puniceicoccales</taxon>
        <taxon>Puniceicoccales incertae sedis</taxon>
        <taxon>Candidatus Moanibacter</taxon>
    </lineage>
</organism>
<gene>
    <name evidence="2" type="ORF">DF168_00670</name>
</gene>
<evidence type="ECO:0000313" key="2">
    <source>
        <dbReference type="EMBL" id="AWT59480.1"/>
    </source>
</evidence>
<name>A0A2Z4AL10_9BACT</name>
<dbReference type="Gene3D" id="3.40.50.880">
    <property type="match status" value="1"/>
</dbReference>
<dbReference type="SUPFAM" id="SSF52317">
    <property type="entry name" value="Class I glutamine amidotransferase-like"/>
    <property type="match status" value="1"/>
</dbReference>
<dbReference type="InterPro" id="IPR029062">
    <property type="entry name" value="Class_I_gatase-like"/>
</dbReference>
<protein>
    <recommendedName>
        <fullName evidence="1">ThuA-like domain-containing protein</fullName>
    </recommendedName>
</protein>